<name>A0A2S0KJA2_9ACTN</name>
<dbReference type="Gene3D" id="3.20.80.10">
    <property type="entry name" value="Regulatory factor, effector binding domain"/>
    <property type="match status" value="1"/>
</dbReference>
<dbReference type="KEGG" id="git:C6V83_17330"/>
<dbReference type="SUPFAM" id="SSF55136">
    <property type="entry name" value="Probable bacterial effector-binding domain"/>
    <property type="match status" value="1"/>
</dbReference>
<feature type="domain" description="AraC effector-binding" evidence="1">
    <location>
        <begin position="13"/>
        <end position="155"/>
    </location>
</feature>
<dbReference type="InterPro" id="IPR010499">
    <property type="entry name" value="AraC_E-bd"/>
</dbReference>
<accession>A0A2S0KJA2</accession>
<dbReference type="RefSeq" id="WP_105943460.1">
    <property type="nucleotide sequence ID" value="NZ_CP027433.1"/>
</dbReference>
<dbReference type="SMART" id="SM00871">
    <property type="entry name" value="AraC_E_bind"/>
    <property type="match status" value="1"/>
</dbReference>
<organism evidence="2 3">
    <name type="scientific">Gordonia iterans</name>
    <dbReference type="NCBI Taxonomy" id="1004901"/>
    <lineage>
        <taxon>Bacteria</taxon>
        <taxon>Bacillati</taxon>
        <taxon>Actinomycetota</taxon>
        <taxon>Actinomycetes</taxon>
        <taxon>Mycobacteriales</taxon>
        <taxon>Gordoniaceae</taxon>
        <taxon>Gordonia</taxon>
    </lineage>
</organism>
<proteinExistence type="predicted"/>
<dbReference type="InterPro" id="IPR029442">
    <property type="entry name" value="GyrI-like"/>
</dbReference>
<evidence type="ECO:0000259" key="1">
    <source>
        <dbReference type="SMART" id="SM00871"/>
    </source>
</evidence>
<evidence type="ECO:0000313" key="3">
    <source>
        <dbReference type="Proteomes" id="UP000239814"/>
    </source>
</evidence>
<gene>
    <name evidence="2" type="ORF">C6V83_17330</name>
</gene>
<dbReference type="OrthoDB" id="64208at2"/>
<protein>
    <submittedName>
        <fullName evidence="2">AraC family transcriptional regulator</fullName>
    </submittedName>
</protein>
<sequence>MSIPLILRDEPFTAPTEVELPEGVPTVTEFAEAITLADLPSVFDAGFSALAPAGPIGPGYALYSGPPSGAFDLEIGFPVAAAPDGFTAGTFPSGRALALSHLGSYDGLGDSWGRLMTEFADRGLGEAKLIGEVYVTDPSVTPGTELRTDLFVVYG</sequence>
<dbReference type="Proteomes" id="UP000239814">
    <property type="component" value="Chromosome"/>
</dbReference>
<dbReference type="EMBL" id="CP027433">
    <property type="protein sequence ID" value="AVM01757.1"/>
    <property type="molecule type" value="Genomic_DNA"/>
</dbReference>
<dbReference type="Pfam" id="PF06445">
    <property type="entry name" value="GyrI-like"/>
    <property type="match status" value="1"/>
</dbReference>
<dbReference type="AlphaFoldDB" id="A0A2S0KJA2"/>
<reference evidence="2 3" key="1">
    <citation type="submission" date="2018-03" db="EMBL/GenBank/DDBJ databases">
        <title>Characteristics and genome of n-alkane degrading marine bacteria Gordonia iterans isolated from crude oil contaminated in Tae-an, South Korea.</title>
        <authorList>
            <person name="Lee S.-S."/>
            <person name="Kim H."/>
        </authorList>
    </citation>
    <scope>NUCLEOTIDE SEQUENCE [LARGE SCALE GENOMIC DNA]</scope>
    <source>
        <strain evidence="2 3">Co17</strain>
    </source>
</reference>
<dbReference type="InterPro" id="IPR011256">
    <property type="entry name" value="Reg_factor_effector_dom_sf"/>
</dbReference>
<evidence type="ECO:0000313" key="2">
    <source>
        <dbReference type="EMBL" id="AVM01757.1"/>
    </source>
</evidence>
<keyword evidence="3" id="KW-1185">Reference proteome</keyword>